<dbReference type="Pfam" id="PF02357">
    <property type="entry name" value="NusG"/>
    <property type="match status" value="1"/>
</dbReference>
<dbReference type="Gene3D" id="2.30.30.30">
    <property type="match status" value="1"/>
</dbReference>
<dbReference type="InterPro" id="IPR006645">
    <property type="entry name" value="NGN-like_dom"/>
</dbReference>
<comment type="similarity">
    <text evidence="5">Belongs to the NusG family.</text>
</comment>
<dbReference type="EMBL" id="AEYE02000005">
    <property type="protein sequence ID" value="EPE99519.1"/>
    <property type="molecule type" value="Genomic_DNA"/>
</dbReference>
<dbReference type="InterPro" id="IPR005824">
    <property type="entry name" value="KOW"/>
</dbReference>
<evidence type="ECO:0000256" key="5">
    <source>
        <dbReference type="RuleBase" id="RU000538"/>
    </source>
</evidence>
<keyword evidence="2 5" id="KW-0889">Transcription antitermination</keyword>
<feature type="domain" description="NusG-like N-terminal" evidence="6">
    <location>
        <begin position="52"/>
        <end position="153"/>
    </location>
</feature>
<comment type="caution">
    <text evidence="8">The sequence shown here is derived from an EMBL/GenBank/DDBJ whole genome shotgun (WGS) entry which is preliminary data.</text>
</comment>
<dbReference type="PANTHER" id="PTHR30265">
    <property type="entry name" value="RHO-INTERACTING TRANSCRIPTION TERMINATION FACTOR NUSG"/>
    <property type="match status" value="1"/>
</dbReference>
<dbReference type="GO" id="GO:0006354">
    <property type="term" value="P:DNA-templated transcription elongation"/>
    <property type="evidence" value="ECO:0007669"/>
    <property type="project" value="InterPro"/>
</dbReference>
<dbReference type="AlphaFoldDB" id="S3HLN6"/>
<dbReference type="InterPro" id="IPR001062">
    <property type="entry name" value="Transcrpt_antiterm_NusG"/>
</dbReference>
<evidence type="ECO:0000256" key="2">
    <source>
        <dbReference type="ARBA" id="ARBA00022814"/>
    </source>
</evidence>
<sequence length="220" mass="24795">MTMEFKRGAFDFGGKVSLKGIEKLDRIADEQRIMISNLAMASRRIIADYPEICAWYCLSVRTGSEFTVEKFLYEENVEALVPTFLTAPKYTRGRMVQPHKRPVMPGYVLVQCAASAHAFIALMRVKHVMGIIGGAEKPFKIPLKHIEKFRARAKGGEYNYRQINVDYHLGEPVKVTDGPFASFSAEVVAVDGEKHRVTVEVEIFGRKTPLELDVAQVEKV</sequence>
<keyword evidence="9" id="KW-1185">Reference proteome</keyword>
<evidence type="ECO:0000256" key="3">
    <source>
        <dbReference type="ARBA" id="ARBA00023015"/>
    </source>
</evidence>
<protein>
    <recommendedName>
        <fullName evidence="5">Transcription termination/antitermination protein NusG</fullName>
    </recommendedName>
</protein>
<dbReference type="HOGENOM" id="CLU_108938_0_0_5"/>
<dbReference type="InterPro" id="IPR043425">
    <property type="entry name" value="NusG-like"/>
</dbReference>
<organism evidence="8 9">
    <name type="scientific">Rhizobium grahamii CCGE 502</name>
    <dbReference type="NCBI Taxonomy" id="990285"/>
    <lineage>
        <taxon>Bacteria</taxon>
        <taxon>Pseudomonadati</taxon>
        <taxon>Pseudomonadota</taxon>
        <taxon>Alphaproteobacteria</taxon>
        <taxon>Hyphomicrobiales</taxon>
        <taxon>Rhizobiaceae</taxon>
        <taxon>Rhizobium/Agrobacterium group</taxon>
        <taxon>Rhizobium</taxon>
    </lineage>
</organism>
<dbReference type="CDD" id="cd08000">
    <property type="entry name" value="NGN"/>
    <property type="match status" value="1"/>
</dbReference>
<evidence type="ECO:0000313" key="8">
    <source>
        <dbReference type="EMBL" id="EPE99519.1"/>
    </source>
</evidence>
<dbReference type="SUPFAM" id="SSF82679">
    <property type="entry name" value="N-utilization substance G protein NusG, N-terminal domain"/>
    <property type="match status" value="1"/>
</dbReference>
<dbReference type="GO" id="GO:0032784">
    <property type="term" value="P:regulation of DNA-templated transcription elongation"/>
    <property type="evidence" value="ECO:0007669"/>
    <property type="project" value="InterPro"/>
</dbReference>
<keyword evidence="1 5" id="KW-0806">Transcription termination</keyword>
<dbReference type="InterPro" id="IPR008991">
    <property type="entry name" value="Translation_prot_SH3-like_sf"/>
</dbReference>
<dbReference type="InterPro" id="IPR014722">
    <property type="entry name" value="Rib_uL2_dom2"/>
</dbReference>
<dbReference type="Pfam" id="PF00467">
    <property type="entry name" value="KOW"/>
    <property type="match status" value="1"/>
</dbReference>
<evidence type="ECO:0000256" key="4">
    <source>
        <dbReference type="ARBA" id="ARBA00023163"/>
    </source>
</evidence>
<dbReference type="SMART" id="SM00739">
    <property type="entry name" value="KOW"/>
    <property type="match status" value="1"/>
</dbReference>
<gene>
    <name evidence="8" type="ORF">RGCCGE502_05030</name>
</gene>
<evidence type="ECO:0000313" key="9">
    <source>
        <dbReference type="Proteomes" id="UP000014411"/>
    </source>
</evidence>
<dbReference type="GO" id="GO:0006353">
    <property type="term" value="P:DNA-templated transcription termination"/>
    <property type="evidence" value="ECO:0007669"/>
    <property type="project" value="UniProtKB-KW"/>
</dbReference>
<comment type="function">
    <text evidence="5">Participates in transcription elongation, termination and antitermination.</text>
</comment>
<dbReference type="STRING" id="990285.RGCCGE502_05030"/>
<dbReference type="PRINTS" id="PR00338">
    <property type="entry name" value="NUSGTNSCPFCT"/>
</dbReference>
<dbReference type="InterPro" id="IPR036735">
    <property type="entry name" value="NGN_dom_sf"/>
</dbReference>
<evidence type="ECO:0000259" key="7">
    <source>
        <dbReference type="SMART" id="SM00739"/>
    </source>
</evidence>
<evidence type="ECO:0000259" key="6">
    <source>
        <dbReference type="SMART" id="SM00738"/>
    </source>
</evidence>
<dbReference type="GO" id="GO:0005829">
    <property type="term" value="C:cytosol"/>
    <property type="evidence" value="ECO:0007669"/>
    <property type="project" value="UniProtKB-ARBA"/>
</dbReference>
<dbReference type="PANTHER" id="PTHR30265:SF4">
    <property type="entry name" value="KOW MOTIF FAMILY PROTEIN, EXPRESSED"/>
    <property type="match status" value="1"/>
</dbReference>
<proteinExistence type="inferred from homology"/>
<reference evidence="8 9" key="1">
    <citation type="journal article" date="2012" name="J. Bacteriol.">
        <title>Genome sequence of Rhizobium grahamii CCGE502, a broad-host-range symbiont with low nodulation competitiveness in Phaseolus vulgaris.</title>
        <authorList>
            <person name="Althabegoiti M.J."/>
            <person name="Lozano L."/>
            <person name="Torres-Tejerizo G."/>
            <person name="Ormeno-Orrillo E."/>
            <person name="Rogel M.A."/>
            <person name="Gonzalez V."/>
            <person name="Martinez-Romero E."/>
        </authorList>
    </citation>
    <scope>NUCLEOTIDE SEQUENCE [LARGE SCALE GENOMIC DNA]</scope>
    <source>
        <strain evidence="8 9">CCGE 502</strain>
    </source>
</reference>
<dbReference type="Proteomes" id="UP000014411">
    <property type="component" value="Unassembled WGS sequence"/>
</dbReference>
<dbReference type="RefSeq" id="WP_016553079.1">
    <property type="nucleotide sequence ID" value="NZ_AEYE02000005.1"/>
</dbReference>
<evidence type="ECO:0000256" key="1">
    <source>
        <dbReference type="ARBA" id="ARBA00022472"/>
    </source>
</evidence>
<dbReference type="GO" id="GO:0031564">
    <property type="term" value="P:transcription antitermination"/>
    <property type="evidence" value="ECO:0007669"/>
    <property type="project" value="UniProtKB-KW"/>
</dbReference>
<keyword evidence="4 5" id="KW-0804">Transcription</keyword>
<dbReference type="Gene3D" id="3.30.70.940">
    <property type="entry name" value="NusG, N-terminal domain"/>
    <property type="match status" value="1"/>
</dbReference>
<dbReference type="CDD" id="cd06091">
    <property type="entry name" value="KOW_NusG"/>
    <property type="match status" value="1"/>
</dbReference>
<dbReference type="eggNOG" id="COG0250">
    <property type="taxonomic scope" value="Bacteria"/>
</dbReference>
<dbReference type="FunFam" id="2.30.30.30:FF:000002">
    <property type="entry name" value="Transcription termination/antitermination factor NusG"/>
    <property type="match status" value="1"/>
</dbReference>
<dbReference type="SMART" id="SM00738">
    <property type="entry name" value="NGN"/>
    <property type="match status" value="1"/>
</dbReference>
<name>S3HLN6_9HYPH</name>
<dbReference type="SUPFAM" id="SSF50104">
    <property type="entry name" value="Translation proteins SH3-like domain"/>
    <property type="match status" value="1"/>
</dbReference>
<keyword evidence="3 5" id="KW-0805">Transcription regulation</keyword>
<accession>S3HLN6</accession>
<feature type="domain" description="KOW" evidence="7">
    <location>
        <begin position="166"/>
        <end position="193"/>
    </location>
</feature>